<dbReference type="Gene3D" id="1.10.10.10">
    <property type="entry name" value="Winged helix-like DNA-binding domain superfamily/Winged helix DNA-binding domain"/>
    <property type="match status" value="1"/>
</dbReference>
<dbReference type="PROSITE" id="PS50042">
    <property type="entry name" value="CNMP_BINDING_3"/>
    <property type="match status" value="1"/>
</dbReference>
<evidence type="ECO:0000259" key="4">
    <source>
        <dbReference type="PROSITE" id="PS50042"/>
    </source>
</evidence>
<dbReference type="CDD" id="cd00038">
    <property type="entry name" value="CAP_ED"/>
    <property type="match status" value="1"/>
</dbReference>
<dbReference type="InterPro" id="IPR018490">
    <property type="entry name" value="cNMP-bd_dom_sf"/>
</dbReference>
<keyword evidence="7" id="KW-1185">Reference proteome</keyword>
<dbReference type="PANTHER" id="PTHR24567:SF28">
    <property type="entry name" value="LISTERIOLYSIN REGULATORY PROTEIN"/>
    <property type="match status" value="1"/>
</dbReference>
<gene>
    <name evidence="6" type="ORF">K7G82_07235</name>
</gene>
<dbReference type="InterPro" id="IPR036390">
    <property type="entry name" value="WH_DNA-bd_sf"/>
</dbReference>
<keyword evidence="2" id="KW-0238">DNA-binding</keyword>
<protein>
    <submittedName>
        <fullName evidence="6">Crp/Fnr family transcriptional regulator</fullName>
    </submittedName>
</protein>
<dbReference type="PANTHER" id="PTHR24567">
    <property type="entry name" value="CRP FAMILY TRANSCRIPTIONAL REGULATORY PROTEIN"/>
    <property type="match status" value="1"/>
</dbReference>
<dbReference type="PRINTS" id="PR00034">
    <property type="entry name" value="HTHCRP"/>
</dbReference>
<dbReference type="EMBL" id="JAINVV010000004">
    <property type="protein sequence ID" value="MBY8822079.1"/>
    <property type="molecule type" value="Genomic_DNA"/>
</dbReference>
<accession>A0ABS7PM72</accession>
<feature type="domain" description="HTH crp-type" evidence="5">
    <location>
        <begin position="162"/>
        <end position="231"/>
    </location>
</feature>
<evidence type="ECO:0000256" key="3">
    <source>
        <dbReference type="ARBA" id="ARBA00023163"/>
    </source>
</evidence>
<dbReference type="InterPro" id="IPR050397">
    <property type="entry name" value="Env_Response_Regulators"/>
</dbReference>
<feature type="domain" description="Cyclic nucleotide-binding" evidence="4">
    <location>
        <begin position="31"/>
        <end position="148"/>
    </location>
</feature>
<dbReference type="RefSeq" id="WP_222989188.1">
    <property type="nucleotide sequence ID" value="NZ_JAINVV010000004.1"/>
</dbReference>
<reference evidence="6 7" key="1">
    <citation type="submission" date="2021-08" db="EMBL/GenBank/DDBJ databases">
        <authorList>
            <person name="Tuo L."/>
        </authorList>
    </citation>
    <scope>NUCLEOTIDE SEQUENCE [LARGE SCALE GENOMIC DNA]</scope>
    <source>
        <strain evidence="6 7">JCM 31229</strain>
    </source>
</reference>
<dbReference type="PROSITE" id="PS51063">
    <property type="entry name" value="HTH_CRP_2"/>
    <property type="match status" value="1"/>
</dbReference>
<evidence type="ECO:0000256" key="1">
    <source>
        <dbReference type="ARBA" id="ARBA00023015"/>
    </source>
</evidence>
<dbReference type="Proteomes" id="UP000706039">
    <property type="component" value="Unassembled WGS sequence"/>
</dbReference>
<keyword evidence="1" id="KW-0805">Transcription regulation</keyword>
<keyword evidence="3" id="KW-0804">Transcription</keyword>
<comment type="caution">
    <text evidence="6">The sequence shown here is derived from an EMBL/GenBank/DDBJ whole genome shotgun (WGS) entry which is preliminary data.</text>
</comment>
<evidence type="ECO:0000313" key="6">
    <source>
        <dbReference type="EMBL" id="MBY8822079.1"/>
    </source>
</evidence>
<dbReference type="SMART" id="SM00100">
    <property type="entry name" value="cNMP"/>
    <property type="match status" value="1"/>
</dbReference>
<dbReference type="InterPro" id="IPR014710">
    <property type="entry name" value="RmlC-like_jellyroll"/>
</dbReference>
<proteinExistence type="predicted"/>
<dbReference type="SMART" id="SM00419">
    <property type="entry name" value="HTH_CRP"/>
    <property type="match status" value="1"/>
</dbReference>
<dbReference type="InterPro" id="IPR000595">
    <property type="entry name" value="cNMP-bd_dom"/>
</dbReference>
<evidence type="ECO:0000259" key="5">
    <source>
        <dbReference type="PROSITE" id="PS51063"/>
    </source>
</evidence>
<evidence type="ECO:0000256" key="2">
    <source>
        <dbReference type="ARBA" id="ARBA00023125"/>
    </source>
</evidence>
<dbReference type="SUPFAM" id="SSF46785">
    <property type="entry name" value="Winged helix' DNA-binding domain"/>
    <property type="match status" value="1"/>
</dbReference>
<evidence type="ECO:0000313" key="7">
    <source>
        <dbReference type="Proteomes" id="UP000706039"/>
    </source>
</evidence>
<dbReference type="Pfam" id="PF00027">
    <property type="entry name" value="cNMP_binding"/>
    <property type="match status" value="1"/>
</dbReference>
<organism evidence="6 7">
    <name type="scientific">Sphingomonas colocasiae</name>
    <dbReference type="NCBI Taxonomy" id="1848973"/>
    <lineage>
        <taxon>Bacteria</taxon>
        <taxon>Pseudomonadati</taxon>
        <taxon>Pseudomonadota</taxon>
        <taxon>Alphaproteobacteria</taxon>
        <taxon>Sphingomonadales</taxon>
        <taxon>Sphingomonadaceae</taxon>
        <taxon>Sphingomonas</taxon>
    </lineage>
</organism>
<sequence length="246" mass="26593">MTTETLAAAQAQAPATPRTGCDDCVLKVGTLCRRLDHDAREALHRYGRRRTLAKGQTITWQGEPASHVANVLSGVVKLSATTPDGREQILDIVGPGGFLGRIDDRASAFSAIALGPVEICLFPRESFLAAVEDSAEAGAALLERALEDLDRTRRWLLMIARGTAIERVATLLLAFAERDTSPRHAFALTRGQMADLAGLTIETVSRQIGRLKASNIIALPTRDSFEIRDAETLRAIAGEQPGHRPH</sequence>
<dbReference type="InterPro" id="IPR036388">
    <property type="entry name" value="WH-like_DNA-bd_sf"/>
</dbReference>
<dbReference type="InterPro" id="IPR012318">
    <property type="entry name" value="HTH_CRP"/>
</dbReference>
<dbReference type="Gene3D" id="2.60.120.10">
    <property type="entry name" value="Jelly Rolls"/>
    <property type="match status" value="1"/>
</dbReference>
<dbReference type="Pfam" id="PF13545">
    <property type="entry name" value="HTH_Crp_2"/>
    <property type="match status" value="1"/>
</dbReference>
<name>A0ABS7PM72_9SPHN</name>
<dbReference type="SUPFAM" id="SSF51206">
    <property type="entry name" value="cAMP-binding domain-like"/>
    <property type="match status" value="1"/>
</dbReference>